<feature type="active site" description="Proton acceptor" evidence="8 9">
    <location>
        <position position="22"/>
    </location>
</feature>
<dbReference type="GO" id="GO:0019631">
    <property type="term" value="P:quinate catabolic process"/>
    <property type="evidence" value="ECO:0007669"/>
    <property type="project" value="TreeGrafter"/>
</dbReference>
<keyword evidence="8" id="KW-0028">Amino-acid biosynthesis</keyword>
<feature type="binding site" evidence="8 10">
    <location>
        <begin position="99"/>
        <end position="100"/>
    </location>
    <ligand>
        <name>substrate</name>
    </ligand>
</feature>
<feature type="site" description="Transition state stabilizer" evidence="8 11">
    <location>
        <position position="17"/>
    </location>
</feature>
<dbReference type="PANTHER" id="PTHR21272">
    <property type="entry name" value="CATABOLIC 3-DEHYDROQUINASE"/>
    <property type="match status" value="1"/>
</dbReference>
<dbReference type="Proteomes" id="UP000243065">
    <property type="component" value="Unassembled WGS sequence"/>
</dbReference>
<evidence type="ECO:0000256" key="6">
    <source>
        <dbReference type="ARBA" id="ARBA00012060"/>
    </source>
</evidence>
<dbReference type="EC" id="4.2.1.10" evidence="6 8"/>
<keyword evidence="8" id="KW-0057">Aromatic amino acid biosynthesis</keyword>
<dbReference type="PANTHER" id="PTHR21272:SF3">
    <property type="entry name" value="CATABOLIC 3-DEHYDROQUINASE"/>
    <property type="match status" value="1"/>
</dbReference>
<evidence type="ECO:0000313" key="12">
    <source>
        <dbReference type="EMBL" id="CUT00305.1"/>
    </source>
</evidence>
<sequence>MKILVIHGPNLAILGKREPEIYGVLTLEEINKILAENFQDVEFEFFQSNIEGEIVNKLNSLIDSDFDGVVINPGAFTHYSYAIRDAISALKIPVVEVHLSNLYTRGEREKFRQKSVIAPVCSGYIAGFGHLSYILGVEAILKLTKK</sequence>
<evidence type="ECO:0000256" key="3">
    <source>
        <dbReference type="ARBA" id="ARBA00004902"/>
    </source>
</evidence>
<dbReference type="OrthoDB" id="9790793at2"/>
<comment type="pathway">
    <text evidence="3 8">Metabolic intermediate biosynthesis; chorismate biosynthesis; chorismate from D-erythrose 4-phosphate and phosphoenolpyruvate: step 3/7.</text>
</comment>
<dbReference type="NCBIfam" id="NF003807">
    <property type="entry name" value="PRK05395.1-4"/>
    <property type="match status" value="1"/>
</dbReference>
<proteinExistence type="inferred from homology"/>
<keyword evidence="7 8" id="KW-0456">Lyase</keyword>
<dbReference type="CDD" id="cd00466">
    <property type="entry name" value="DHQase_II"/>
    <property type="match status" value="1"/>
</dbReference>
<evidence type="ECO:0000256" key="2">
    <source>
        <dbReference type="ARBA" id="ARBA00003924"/>
    </source>
</evidence>
<dbReference type="GO" id="GO:0008652">
    <property type="term" value="P:amino acid biosynthetic process"/>
    <property type="evidence" value="ECO:0007669"/>
    <property type="project" value="UniProtKB-KW"/>
</dbReference>
<name>A0A656CY40_KRYT1</name>
<dbReference type="Pfam" id="PF01220">
    <property type="entry name" value="DHquinase_II"/>
    <property type="match status" value="1"/>
</dbReference>
<dbReference type="GO" id="GO:0009073">
    <property type="term" value="P:aromatic amino acid family biosynthetic process"/>
    <property type="evidence" value="ECO:0007669"/>
    <property type="project" value="UniProtKB-KW"/>
</dbReference>
<evidence type="ECO:0000256" key="11">
    <source>
        <dbReference type="PIRSR" id="PIRSR001399-3"/>
    </source>
</evidence>
<comment type="subunit">
    <text evidence="5 8">Homododecamer.</text>
</comment>
<evidence type="ECO:0000256" key="8">
    <source>
        <dbReference type="HAMAP-Rule" id="MF_00169"/>
    </source>
</evidence>
<reference evidence="12 13" key="1">
    <citation type="submission" date="2015-11" db="EMBL/GenBank/DDBJ databases">
        <authorList>
            <person name="Varghese N."/>
        </authorList>
    </citation>
    <scope>NUCLEOTIDE SEQUENCE [LARGE SCALE GENOMIC DNA]</scope>
    <source>
        <strain evidence="12 13">JGI-24</strain>
    </source>
</reference>
<dbReference type="SUPFAM" id="SSF52304">
    <property type="entry name" value="Type II 3-dehydroquinate dehydratase"/>
    <property type="match status" value="1"/>
</dbReference>
<feature type="binding site" evidence="8 10">
    <location>
        <position position="72"/>
    </location>
    <ligand>
        <name>substrate</name>
    </ligand>
</feature>
<dbReference type="PROSITE" id="PS01029">
    <property type="entry name" value="DEHYDROQUINASE_II"/>
    <property type="match status" value="1"/>
</dbReference>
<dbReference type="Gene3D" id="3.40.50.9100">
    <property type="entry name" value="Dehydroquinase, class II"/>
    <property type="match status" value="1"/>
</dbReference>
<gene>
    <name evidence="8" type="primary">aroQ</name>
    <name evidence="12" type="ORF">JGI24_00755</name>
</gene>
<dbReference type="HAMAP" id="MF_00169">
    <property type="entry name" value="AroQ"/>
    <property type="match status" value="1"/>
</dbReference>
<dbReference type="UniPathway" id="UPA00053">
    <property type="reaction ID" value="UER00086"/>
</dbReference>
<feature type="binding site" evidence="8 10">
    <location>
        <position position="78"/>
    </location>
    <ligand>
        <name>substrate</name>
    </ligand>
</feature>
<comment type="catalytic activity">
    <reaction evidence="1 8">
        <text>3-dehydroquinate = 3-dehydroshikimate + H2O</text>
        <dbReference type="Rhea" id="RHEA:21096"/>
        <dbReference type="ChEBI" id="CHEBI:15377"/>
        <dbReference type="ChEBI" id="CHEBI:16630"/>
        <dbReference type="ChEBI" id="CHEBI:32364"/>
        <dbReference type="EC" id="4.2.1.10"/>
    </reaction>
</comment>
<evidence type="ECO:0000256" key="4">
    <source>
        <dbReference type="ARBA" id="ARBA00011037"/>
    </source>
</evidence>
<dbReference type="GO" id="GO:0003855">
    <property type="term" value="F:3-dehydroquinate dehydratase activity"/>
    <property type="evidence" value="ECO:0007669"/>
    <property type="project" value="UniProtKB-UniRule"/>
</dbReference>
<accession>A0A656CY40</accession>
<dbReference type="NCBIfam" id="TIGR01088">
    <property type="entry name" value="aroQ"/>
    <property type="match status" value="1"/>
</dbReference>
<dbReference type="EMBL" id="CZVU01000026">
    <property type="protein sequence ID" value="CUT00305.1"/>
    <property type="molecule type" value="Genomic_DNA"/>
</dbReference>
<dbReference type="GO" id="GO:0009423">
    <property type="term" value="P:chorismate biosynthetic process"/>
    <property type="evidence" value="ECO:0007669"/>
    <property type="project" value="UniProtKB-UniRule"/>
</dbReference>
<keyword evidence="13" id="KW-1185">Reference proteome</keyword>
<dbReference type="RefSeq" id="WP_072150200.1">
    <property type="nucleotide sequence ID" value="NZ_CZVH01000043.1"/>
</dbReference>
<evidence type="ECO:0000256" key="5">
    <source>
        <dbReference type="ARBA" id="ARBA00011193"/>
    </source>
</evidence>
<dbReference type="InterPro" id="IPR018509">
    <property type="entry name" value="DHquinase_II_CS"/>
</dbReference>
<dbReference type="NCBIfam" id="NF003805">
    <property type="entry name" value="PRK05395.1-2"/>
    <property type="match status" value="1"/>
</dbReference>
<feature type="binding site" evidence="8 10">
    <location>
        <position position="112"/>
    </location>
    <ligand>
        <name>substrate</name>
    </ligand>
</feature>
<evidence type="ECO:0000256" key="10">
    <source>
        <dbReference type="PIRSR" id="PIRSR001399-2"/>
    </source>
</evidence>
<dbReference type="InterPro" id="IPR001874">
    <property type="entry name" value="DHquinase_II"/>
</dbReference>
<feature type="binding site" evidence="8 10">
    <location>
        <position position="85"/>
    </location>
    <ligand>
        <name>substrate</name>
    </ligand>
</feature>
<dbReference type="InterPro" id="IPR036441">
    <property type="entry name" value="DHquinase_II_sf"/>
</dbReference>
<organism evidence="12 13">
    <name type="scientific">Kryptobacter tengchongensis</name>
    <dbReference type="NCBI Taxonomy" id="1643429"/>
    <lineage>
        <taxon>Bacteria</taxon>
        <taxon>Pseudomonadati</taxon>
        <taxon>Candidatus Kryptoniota</taxon>
        <taxon>Candidatus Kryptobacter</taxon>
    </lineage>
</organism>
<feature type="active site" description="Proton donor" evidence="8 9">
    <location>
        <position position="98"/>
    </location>
</feature>
<protein>
    <recommendedName>
        <fullName evidence="6 8">3-dehydroquinate dehydratase</fullName>
        <shortName evidence="8">3-dehydroquinase</shortName>
        <ecNumber evidence="6 8">4.2.1.10</ecNumber>
    </recommendedName>
    <alternativeName>
        <fullName evidence="8">Type II DHQase</fullName>
    </alternativeName>
</protein>
<evidence type="ECO:0000256" key="9">
    <source>
        <dbReference type="PIRSR" id="PIRSR001399-1"/>
    </source>
</evidence>
<evidence type="ECO:0000256" key="7">
    <source>
        <dbReference type="ARBA" id="ARBA00023239"/>
    </source>
</evidence>
<comment type="similarity">
    <text evidence="4 8">Belongs to the type-II 3-dehydroquinase family.</text>
</comment>
<evidence type="ECO:0000313" key="13">
    <source>
        <dbReference type="Proteomes" id="UP000243065"/>
    </source>
</evidence>
<evidence type="ECO:0000256" key="1">
    <source>
        <dbReference type="ARBA" id="ARBA00001864"/>
    </source>
</evidence>
<dbReference type="AlphaFoldDB" id="A0A656CY40"/>
<comment type="function">
    <text evidence="2 8">Catalyzes a trans-dehydration via an enolate intermediate.</text>
</comment>
<dbReference type="PIRSF" id="PIRSF001399">
    <property type="entry name" value="DHquinase_II"/>
    <property type="match status" value="1"/>
</dbReference>